<comment type="function">
    <text evidence="9">Part of the binding-protein-dependent transport system for D-xylose. Probably responsible for the translocation of the substrate across the membrane.</text>
</comment>
<feature type="transmembrane region" description="Helical" evidence="11">
    <location>
        <begin position="213"/>
        <end position="232"/>
    </location>
</feature>
<feature type="transmembrane region" description="Helical" evidence="11">
    <location>
        <begin position="285"/>
        <end position="306"/>
    </location>
</feature>
<comment type="caution">
    <text evidence="12">The sequence shown here is derived from an EMBL/GenBank/DDBJ whole genome shotgun (WGS) entry which is preliminary data.</text>
</comment>
<evidence type="ECO:0000256" key="10">
    <source>
        <dbReference type="ARBA" id="ARBA00035686"/>
    </source>
</evidence>
<feature type="transmembrane region" description="Helical" evidence="11">
    <location>
        <begin position="51"/>
        <end position="68"/>
    </location>
</feature>
<evidence type="ECO:0000313" key="13">
    <source>
        <dbReference type="Proteomes" id="UP001145069"/>
    </source>
</evidence>
<feature type="transmembrane region" description="Helical" evidence="11">
    <location>
        <begin position="75"/>
        <end position="93"/>
    </location>
</feature>
<dbReference type="AlphaFoldDB" id="A0A9X3WIU1"/>
<keyword evidence="13" id="KW-1185">Reference proteome</keyword>
<feature type="transmembrane region" description="Helical" evidence="11">
    <location>
        <begin position="318"/>
        <end position="338"/>
    </location>
</feature>
<evidence type="ECO:0000256" key="1">
    <source>
        <dbReference type="ARBA" id="ARBA00004651"/>
    </source>
</evidence>
<dbReference type="InterPro" id="IPR001851">
    <property type="entry name" value="ABC_transp_permease"/>
</dbReference>
<dbReference type="PANTHER" id="PTHR32196">
    <property type="entry name" value="ABC TRANSPORTER PERMEASE PROTEIN YPHD-RELATED-RELATED"/>
    <property type="match status" value="1"/>
</dbReference>
<evidence type="ECO:0000256" key="6">
    <source>
        <dbReference type="ARBA" id="ARBA00022692"/>
    </source>
</evidence>
<accession>A0A9X3WIU1</accession>
<feature type="transmembrane region" description="Helical" evidence="11">
    <location>
        <begin position="99"/>
        <end position="119"/>
    </location>
</feature>
<keyword evidence="7 11" id="KW-1133">Transmembrane helix</keyword>
<dbReference type="GO" id="GO:0022857">
    <property type="term" value="F:transmembrane transporter activity"/>
    <property type="evidence" value="ECO:0007669"/>
    <property type="project" value="InterPro"/>
</dbReference>
<evidence type="ECO:0000256" key="11">
    <source>
        <dbReference type="SAM" id="Phobius"/>
    </source>
</evidence>
<evidence type="ECO:0000313" key="12">
    <source>
        <dbReference type="EMBL" id="MDC3418229.1"/>
    </source>
</evidence>
<sequence>MNYINELKGLLKTNIRDYGMYIALIVIMITFQFLTNGLFMSSRNISNLLDSAGYIAVLAVGVMLVIVIRHIDLSIGFLAGFLGAIAAILLMQYGLPVYIVIPIILVLGICAGGITGFLVAKVGIPAFVATLAGWLIYRGAILLATEKTGTIIVDNDAFNAIGNGYIPSIAEVGGLHLLSLIIGALGIIFYIYSAISNRKNKIKYEFEVVSKPIFVLQLLFVSAIMAYITWLLAGYNGFSWTVIIILLVVFVYHFITTKTVVGRHIYAVGSNPEAAHLTGINVSKITFLVFGSMGMLSALSGILFTARLQSATTTAGTLFELDAIAAAFVGGVSAAGGVGKVTGAVIGAIVMATLTNGMNLMGVGIAPQYMIRGGVLALAVIFDVMTRKQKA</sequence>
<protein>
    <recommendedName>
        <fullName evidence="10">Xylose transport system permease protein XylH</fullName>
    </recommendedName>
</protein>
<feature type="transmembrane region" description="Helical" evidence="11">
    <location>
        <begin position="126"/>
        <end position="145"/>
    </location>
</feature>
<dbReference type="Pfam" id="PF02653">
    <property type="entry name" value="BPD_transp_2"/>
    <property type="match status" value="1"/>
</dbReference>
<feature type="transmembrane region" description="Helical" evidence="11">
    <location>
        <begin position="238"/>
        <end position="255"/>
    </location>
</feature>
<evidence type="ECO:0000256" key="8">
    <source>
        <dbReference type="ARBA" id="ARBA00023136"/>
    </source>
</evidence>
<evidence type="ECO:0000256" key="7">
    <source>
        <dbReference type="ARBA" id="ARBA00022989"/>
    </source>
</evidence>
<dbReference type="EMBL" id="JAMQKC010000022">
    <property type="protein sequence ID" value="MDC3418229.1"/>
    <property type="molecule type" value="Genomic_DNA"/>
</dbReference>
<feature type="transmembrane region" description="Helical" evidence="11">
    <location>
        <begin position="165"/>
        <end position="192"/>
    </location>
</feature>
<evidence type="ECO:0000256" key="2">
    <source>
        <dbReference type="ARBA" id="ARBA00022448"/>
    </source>
</evidence>
<keyword evidence="3" id="KW-1003">Cell membrane</keyword>
<keyword evidence="5" id="KW-0762">Sugar transport</keyword>
<gene>
    <name evidence="12" type="ORF">NC799_15180</name>
</gene>
<dbReference type="CDD" id="cd06579">
    <property type="entry name" value="TM_PBP1_transp_AraH_like"/>
    <property type="match status" value="1"/>
</dbReference>
<comment type="subcellular location">
    <subcellularLocation>
        <location evidence="1">Cell membrane</location>
        <topology evidence="1">Multi-pass membrane protein</topology>
    </subcellularLocation>
</comment>
<dbReference type="GO" id="GO:0005886">
    <property type="term" value="C:plasma membrane"/>
    <property type="evidence" value="ECO:0007669"/>
    <property type="project" value="UniProtKB-SubCell"/>
</dbReference>
<keyword evidence="4" id="KW-0997">Cell inner membrane</keyword>
<organism evidence="12 13">
    <name type="scientific">Aquibacillus salsiterrae</name>
    <dbReference type="NCBI Taxonomy" id="2950439"/>
    <lineage>
        <taxon>Bacteria</taxon>
        <taxon>Bacillati</taxon>
        <taxon>Bacillota</taxon>
        <taxon>Bacilli</taxon>
        <taxon>Bacillales</taxon>
        <taxon>Bacillaceae</taxon>
        <taxon>Aquibacillus</taxon>
    </lineage>
</organism>
<evidence type="ECO:0000256" key="4">
    <source>
        <dbReference type="ARBA" id="ARBA00022519"/>
    </source>
</evidence>
<name>A0A9X3WIU1_9BACI</name>
<evidence type="ECO:0000256" key="9">
    <source>
        <dbReference type="ARBA" id="ARBA00035611"/>
    </source>
</evidence>
<keyword evidence="2" id="KW-0813">Transport</keyword>
<feature type="transmembrane region" description="Helical" evidence="11">
    <location>
        <begin position="369"/>
        <end position="386"/>
    </location>
</feature>
<keyword evidence="8 11" id="KW-0472">Membrane</keyword>
<feature type="transmembrane region" description="Helical" evidence="11">
    <location>
        <begin position="21"/>
        <end position="39"/>
    </location>
</feature>
<keyword evidence="6 11" id="KW-0812">Transmembrane</keyword>
<dbReference type="RefSeq" id="WP_272447292.1">
    <property type="nucleotide sequence ID" value="NZ_JAMQKC010000022.1"/>
</dbReference>
<reference evidence="12" key="1">
    <citation type="submission" date="2022-06" db="EMBL/GenBank/DDBJ databases">
        <title>Aquibacillus sp. a new bacterium isolated from soil saline samples.</title>
        <authorList>
            <person name="Galisteo C."/>
            <person name="De La Haba R."/>
            <person name="Sanchez-Porro C."/>
            <person name="Ventosa A."/>
        </authorList>
    </citation>
    <scope>NUCLEOTIDE SEQUENCE</scope>
    <source>
        <strain evidence="12">3ASR75-54</strain>
    </source>
</reference>
<proteinExistence type="predicted"/>
<dbReference type="PANTHER" id="PTHR32196:SF32">
    <property type="entry name" value="XYLOSE TRANSPORT SYSTEM PERMEASE PROTEIN XYLH"/>
    <property type="match status" value="1"/>
</dbReference>
<evidence type="ECO:0000256" key="3">
    <source>
        <dbReference type="ARBA" id="ARBA00022475"/>
    </source>
</evidence>
<evidence type="ECO:0000256" key="5">
    <source>
        <dbReference type="ARBA" id="ARBA00022597"/>
    </source>
</evidence>
<dbReference type="Proteomes" id="UP001145069">
    <property type="component" value="Unassembled WGS sequence"/>
</dbReference>